<dbReference type="InterPro" id="IPR003819">
    <property type="entry name" value="TauD/TfdA-like"/>
</dbReference>
<dbReference type="Gene3D" id="3.60.130.10">
    <property type="entry name" value="Clavaminate synthase-like"/>
    <property type="match status" value="1"/>
</dbReference>
<dbReference type="Proteomes" id="UP000027997">
    <property type="component" value="Unassembled WGS sequence"/>
</dbReference>
<keyword evidence="8" id="KW-1185">Reference proteome</keyword>
<accession>A0A081K8V7</accession>
<evidence type="ECO:0000313" key="7">
    <source>
        <dbReference type="EMBL" id="KEI70583.1"/>
    </source>
</evidence>
<organism evidence="7 8">
    <name type="scientific">Endozoicomonas elysicola</name>
    <dbReference type="NCBI Taxonomy" id="305900"/>
    <lineage>
        <taxon>Bacteria</taxon>
        <taxon>Pseudomonadati</taxon>
        <taxon>Pseudomonadota</taxon>
        <taxon>Gammaproteobacteria</taxon>
        <taxon>Oceanospirillales</taxon>
        <taxon>Endozoicomonadaceae</taxon>
        <taxon>Endozoicomonas</taxon>
    </lineage>
</organism>
<dbReference type="Pfam" id="PF02668">
    <property type="entry name" value="TauD"/>
    <property type="match status" value="1"/>
</dbReference>
<dbReference type="SUPFAM" id="SSF51197">
    <property type="entry name" value="Clavaminate synthase-like"/>
    <property type="match status" value="1"/>
</dbReference>
<evidence type="ECO:0000313" key="8">
    <source>
        <dbReference type="Proteomes" id="UP000027997"/>
    </source>
</evidence>
<evidence type="ECO:0000256" key="3">
    <source>
        <dbReference type="ARBA" id="ARBA00022964"/>
    </source>
</evidence>
<keyword evidence="4" id="KW-0560">Oxidoreductase</keyword>
<comment type="similarity">
    <text evidence="1">Belongs to the TfdA dioxygenase family.</text>
</comment>
<feature type="domain" description="TauD/TfdA-like" evidence="6">
    <location>
        <begin position="5"/>
        <end position="265"/>
    </location>
</feature>
<dbReference type="InterPro" id="IPR051323">
    <property type="entry name" value="AtsK-like"/>
</dbReference>
<keyword evidence="5" id="KW-0408">Iron</keyword>
<evidence type="ECO:0000256" key="1">
    <source>
        <dbReference type="ARBA" id="ARBA00005896"/>
    </source>
</evidence>
<dbReference type="STRING" id="305900.GV64_07375"/>
<dbReference type="GO" id="GO:0006790">
    <property type="term" value="P:sulfur compound metabolic process"/>
    <property type="evidence" value="ECO:0007669"/>
    <property type="project" value="TreeGrafter"/>
</dbReference>
<sequence>MRVTPNSGALGAWVEGIDANRPLLSETFRELQSAFIRYKVLFFPNQNLATEAFLEFSSQWGKVLQNPYFEPLGNSSEITEIIKRPDDSRNIGRSWHMDFAFDSEPTNVNLLMAKKLPRQGGDTLFCDLNKAFKALSPGLQQTLKSLKVVNSNRNILHAAQHEEEFKGRLPKNNTEVINIHPAVIHNPDNGEDSLFISATATECFNQWSVEESKLLLDYLFAHVGRPDFCCRFSWEEGMVALWNNLYTLHYAVNDYPGEERIMHRIALAGKPLIAAC</sequence>
<name>A0A081K8V7_9GAMM</name>
<dbReference type="EMBL" id="JOJP01000001">
    <property type="protein sequence ID" value="KEI70583.1"/>
    <property type="molecule type" value="Genomic_DNA"/>
</dbReference>
<gene>
    <name evidence="7" type="ORF">GV64_07375</name>
</gene>
<dbReference type="InterPro" id="IPR042098">
    <property type="entry name" value="TauD-like_sf"/>
</dbReference>
<dbReference type="GO" id="GO:0046872">
    <property type="term" value="F:metal ion binding"/>
    <property type="evidence" value="ECO:0007669"/>
    <property type="project" value="UniProtKB-KW"/>
</dbReference>
<evidence type="ECO:0000259" key="6">
    <source>
        <dbReference type="Pfam" id="PF02668"/>
    </source>
</evidence>
<evidence type="ECO:0000256" key="4">
    <source>
        <dbReference type="ARBA" id="ARBA00023002"/>
    </source>
</evidence>
<dbReference type="PANTHER" id="PTHR30468:SF1">
    <property type="entry name" value="ALPHA-KETOGLUTARATE-DEPENDENT SULFONATE DIOXYGENASE"/>
    <property type="match status" value="1"/>
</dbReference>
<evidence type="ECO:0000256" key="2">
    <source>
        <dbReference type="ARBA" id="ARBA00022723"/>
    </source>
</evidence>
<evidence type="ECO:0000256" key="5">
    <source>
        <dbReference type="ARBA" id="ARBA00023004"/>
    </source>
</evidence>
<proteinExistence type="inferred from homology"/>
<dbReference type="GO" id="GO:0000908">
    <property type="term" value="F:taurine dioxygenase activity"/>
    <property type="evidence" value="ECO:0007669"/>
    <property type="project" value="TreeGrafter"/>
</dbReference>
<reference evidence="7 8" key="1">
    <citation type="submission" date="2014-06" db="EMBL/GenBank/DDBJ databases">
        <title>Whole Genome Sequences of Three Symbiotic Endozoicomonas Bacteria.</title>
        <authorList>
            <person name="Neave M.J."/>
            <person name="Apprill A."/>
            <person name="Voolstra C.R."/>
        </authorList>
    </citation>
    <scope>NUCLEOTIDE SEQUENCE [LARGE SCALE GENOMIC DNA]</scope>
    <source>
        <strain evidence="7 8">DSM 22380</strain>
    </source>
</reference>
<keyword evidence="2" id="KW-0479">Metal-binding</keyword>
<protein>
    <recommendedName>
        <fullName evidence="6">TauD/TfdA-like domain-containing protein</fullName>
    </recommendedName>
</protein>
<keyword evidence="3" id="KW-0223">Dioxygenase</keyword>
<dbReference type="GO" id="GO:0005737">
    <property type="term" value="C:cytoplasm"/>
    <property type="evidence" value="ECO:0007669"/>
    <property type="project" value="TreeGrafter"/>
</dbReference>
<dbReference type="eggNOG" id="COG2175">
    <property type="taxonomic scope" value="Bacteria"/>
</dbReference>
<dbReference type="PANTHER" id="PTHR30468">
    <property type="entry name" value="ALPHA-KETOGLUTARATE-DEPENDENT SULFONATE DIOXYGENASE"/>
    <property type="match status" value="1"/>
</dbReference>
<dbReference type="AlphaFoldDB" id="A0A081K8V7"/>
<comment type="caution">
    <text evidence="7">The sequence shown here is derived from an EMBL/GenBank/DDBJ whole genome shotgun (WGS) entry which is preliminary data.</text>
</comment>